<evidence type="ECO:0000256" key="4">
    <source>
        <dbReference type="SAM" id="MobiDB-lite"/>
    </source>
</evidence>
<dbReference type="GO" id="GO:0009279">
    <property type="term" value="C:cell outer membrane"/>
    <property type="evidence" value="ECO:0007669"/>
    <property type="project" value="UniProtKB-SubCell"/>
</dbReference>
<feature type="region of interest" description="Disordered" evidence="4">
    <location>
        <begin position="1"/>
        <end position="26"/>
    </location>
</feature>
<proteinExistence type="predicted"/>
<evidence type="ECO:0000313" key="6">
    <source>
        <dbReference type="Proteomes" id="UP000824927"/>
    </source>
</evidence>
<keyword evidence="3" id="KW-0998">Cell outer membrane</keyword>
<evidence type="ECO:0000256" key="3">
    <source>
        <dbReference type="ARBA" id="ARBA00023237"/>
    </source>
</evidence>
<reference evidence="5" key="1">
    <citation type="submission" date="2021-06" db="EMBL/GenBank/DDBJ databases">
        <title>50 bacteria genomes isolated from Dapeng, Shenzhen, China.</title>
        <authorList>
            <person name="Zheng W."/>
            <person name="Yu S."/>
            <person name="Huang Y."/>
        </authorList>
    </citation>
    <scope>NUCLEOTIDE SEQUENCE</scope>
    <source>
        <strain evidence="5">DP4N28-2</strain>
    </source>
</reference>
<dbReference type="SUPFAM" id="SSF56935">
    <property type="entry name" value="Porins"/>
    <property type="match status" value="1"/>
</dbReference>
<dbReference type="EMBL" id="JAHVKP010000001">
    <property type="protein sequence ID" value="MBY6218114.1"/>
    <property type="molecule type" value="Genomic_DNA"/>
</dbReference>
<comment type="caution">
    <text evidence="5">The sequence shown here is derived from an EMBL/GenBank/DDBJ whole genome shotgun (WGS) entry which is preliminary data.</text>
</comment>
<evidence type="ECO:0000313" key="5">
    <source>
        <dbReference type="EMBL" id="MBY6218114.1"/>
    </source>
</evidence>
<keyword evidence="2" id="KW-0472">Membrane</keyword>
<evidence type="ECO:0000256" key="1">
    <source>
        <dbReference type="ARBA" id="ARBA00004442"/>
    </source>
</evidence>
<dbReference type="Proteomes" id="UP000824927">
    <property type="component" value="Unassembled WGS sequence"/>
</dbReference>
<sequence>MSRVMEPKSIISESGKAPAEMRRSAPRKRCVRAIATLMGSSVLSLGVTVLLPDQAQASGLLEHSRQGHSSSLRSAAHFPTVCGEAKARIPGESIEGQSKIDASAVKIGGASSQPAPIEEAGFQSRKGQGEVGSVQTSPNCYGDRSLDLRAKPAFDDGGFGTLPRNRSGFTVPVLGETSGRRRLASPILMLGDDRAHGIASGNNFAVVRVILKAVEEPSLDTSDLSGAVRLTPSRAALISHPSPEIYEGVVPVGDPTGTEKIAPYGALVPLGIQVSGQTEPEPEVDVPDAPERAGDLTLDVTAIAGFETNPFLIELPDTGTASLRLSVVPTFSRQGALGDLRISARIEHIEYARNYDSVQNAGADLGSRFVLSEQVEGTVDLSFDSGVFVTDLTGFGPFDGAPDDTEPLSGVDDITLLGLDQRRTQYQAAGGLLFQLSERDELETAMSFRADRYGSEDSPGLEETDFLSGRVSYAHQVNGELTIGVAFDASEIDFVEQSLGRITTIFPQLIVELSLSPNWQLTGSSGVARIRSSTDSSEETTTAVAGDVSLCRSGVRADFCLIGTRQVVPLGIGGGGLQSRVGASYSYRLSERETLSLSADYGRASETSGFSGSTIETIGEYLRYELDLSERITLSADARYTELRSDLGPDVSNFQALVGLTGRLGRAR</sequence>
<accession>A0A9Q3S0R9</accession>
<dbReference type="RefSeq" id="WP_222405039.1">
    <property type="nucleotide sequence ID" value="NZ_JAHVKP010000001.1"/>
</dbReference>
<gene>
    <name evidence="5" type="ORF">KUV31_07125</name>
</gene>
<comment type="subcellular location">
    <subcellularLocation>
        <location evidence="1">Cell outer membrane</location>
    </subcellularLocation>
</comment>
<dbReference type="InterPro" id="IPR036942">
    <property type="entry name" value="Beta-barrel_TonB_sf"/>
</dbReference>
<name>A0A9Q3S0R9_9SPHN</name>
<evidence type="ECO:0000256" key="2">
    <source>
        <dbReference type="ARBA" id="ARBA00023136"/>
    </source>
</evidence>
<dbReference type="Gene3D" id="2.40.170.20">
    <property type="entry name" value="TonB-dependent receptor, beta-barrel domain"/>
    <property type="match status" value="1"/>
</dbReference>
<protein>
    <submittedName>
        <fullName evidence="5">Uncharacterized protein</fullName>
    </submittedName>
</protein>
<organism evidence="5 6">
    <name type="scientific">Qipengyuania aquimaris</name>
    <dbReference type="NCBI Taxonomy" id="255984"/>
    <lineage>
        <taxon>Bacteria</taxon>
        <taxon>Pseudomonadati</taxon>
        <taxon>Pseudomonadota</taxon>
        <taxon>Alphaproteobacteria</taxon>
        <taxon>Sphingomonadales</taxon>
        <taxon>Erythrobacteraceae</taxon>
        <taxon>Qipengyuania</taxon>
    </lineage>
</organism>
<dbReference type="AlphaFoldDB" id="A0A9Q3S0R9"/>